<evidence type="ECO:0000313" key="4">
    <source>
        <dbReference type="EMBL" id="NKE55405.1"/>
    </source>
</evidence>
<dbReference type="CDD" id="cd00338">
    <property type="entry name" value="Ser_Recombinase"/>
    <property type="match status" value="1"/>
</dbReference>
<evidence type="ECO:0000259" key="2">
    <source>
        <dbReference type="PROSITE" id="PS51736"/>
    </source>
</evidence>
<keyword evidence="5" id="KW-1185">Reference proteome</keyword>
<dbReference type="Pfam" id="PF13408">
    <property type="entry name" value="Zn_ribbon_recom"/>
    <property type="match status" value="1"/>
</dbReference>
<accession>A0ABX1F924</accession>
<dbReference type="Pfam" id="PF00239">
    <property type="entry name" value="Resolvase"/>
    <property type="match status" value="1"/>
</dbReference>
<feature type="domain" description="Resolvase/invertase-type recombinase catalytic" evidence="2">
    <location>
        <begin position="113"/>
        <end position="264"/>
    </location>
</feature>
<sequence length="696" mass="77856">MNSRLAPKLFGSSIDQPTRRHDVRINGENEKSELIDHSSHAEETERSPKTVASLANIARRREARANVIEELRAKQVPESVEEVGDLSPRLAAASSRSQRKPRHATEGTRSAPIAFIYLRVSTKEQAQRGGNAEGYSIPTQRSACYLKSEQLGATVANEYVDAGESARSAKRDDLQRMLRDVKRLRPDFVIIHKIDRLARNREDDLAINLLLRRYGVKLVSCMEHIDDSPSGRLLYGVMAEIAQFYSANLAEEVMKGLIAKAEEGGTPYRAPIGYTNRREMRGGIERSWVELDEERWDIIRWCFDEYATGEWSGIDLTLAAQAKGLTTRPTRTKPAAPISLTTIYHILQNPYYIGIVSYRGIHYEGRHKAIVEPEKWLAVQDILAAHNNTGEKDRKHNHYLRSTIYCSACGGRLVYSEAKGNGGKYIYFMCSKKKTKVNHCQRPAVRVERIEEGILRFYEGFQVKPEAAALIQAGVEWSLEAQREDAERTTKRAKARRASVEAERQVLLRAHYAGAVPQDLLASEMQRFTRELAEADGQLCAAQVATTDVLSTLTLSLRAATRCEAQYTWAPNQIRRQINRGFFKSLWIGEDGSVERYELNEPFKSLLAVQRPLTGSTATAEAEACMPAAEAVDGSTADSTTERTTPSVVLRASFPANNVTDSKENNTHRRWSSTVRGLNDAYLVGATGIEPATARV</sequence>
<dbReference type="InterPro" id="IPR006119">
    <property type="entry name" value="Resolv_N"/>
</dbReference>
<evidence type="ECO:0000259" key="3">
    <source>
        <dbReference type="PROSITE" id="PS51737"/>
    </source>
</evidence>
<feature type="region of interest" description="Disordered" evidence="1">
    <location>
        <begin position="77"/>
        <end position="107"/>
    </location>
</feature>
<dbReference type="Proteomes" id="UP001515943">
    <property type="component" value="Unassembled WGS sequence"/>
</dbReference>
<evidence type="ECO:0000256" key="1">
    <source>
        <dbReference type="SAM" id="MobiDB-lite"/>
    </source>
</evidence>
<comment type="caution">
    <text evidence="4">The sequence shown here is derived from an EMBL/GenBank/DDBJ whole genome shotgun (WGS) entry which is preliminary data.</text>
</comment>
<dbReference type="InterPro" id="IPR011109">
    <property type="entry name" value="DNA_bind_recombinase_dom"/>
</dbReference>
<dbReference type="InterPro" id="IPR025827">
    <property type="entry name" value="Zn_ribbon_recom_dom"/>
</dbReference>
<dbReference type="SMART" id="SM00857">
    <property type="entry name" value="Resolvase"/>
    <property type="match status" value="1"/>
</dbReference>
<name>A0ABX1F924_9PSEU</name>
<dbReference type="Gene3D" id="3.40.50.1390">
    <property type="entry name" value="Resolvase, N-terminal catalytic domain"/>
    <property type="match status" value="1"/>
</dbReference>
<dbReference type="InterPro" id="IPR050639">
    <property type="entry name" value="SSR_resolvase"/>
</dbReference>
<dbReference type="InterPro" id="IPR036162">
    <property type="entry name" value="Resolvase-like_N_sf"/>
</dbReference>
<dbReference type="Pfam" id="PF07508">
    <property type="entry name" value="Recombinase"/>
    <property type="match status" value="1"/>
</dbReference>
<dbReference type="EMBL" id="VSRL01000001">
    <property type="protein sequence ID" value="NKE55405.1"/>
    <property type="molecule type" value="Genomic_DNA"/>
</dbReference>
<feature type="region of interest" description="Disordered" evidence="1">
    <location>
        <begin position="1"/>
        <end position="51"/>
    </location>
</feature>
<dbReference type="SUPFAM" id="SSF53041">
    <property type="entry name" value="Resolvase-like"/>
    <property type="match status" value="1"/>
</dbReference>
<dbReference type="Gene3D" id="3.90.1750.20">
    <property type="entry name" value="Putative Large Serine Recombinase, Chain B, Domain 2"/>
    <property type="match status" value="1"/>
</dbReference>
<feature type="domain" description="Recombinase" evidence="3">
    <location>
        <begin position="271"/>
        <end position="389"/>
    </location>
</feature>
<organism evidence="4 5">
    <name type="scientific">Lentzea indica</name>
    <dbReference type="NCBI Taxonomy" id="2604800"/>
    <lineage>
        <taxon>Bacteria</taxon>
        <taxon>Bacillati</taxon>
        <taxon>Actinomycetota</taxon>
        <taxon>Actinomycetes</taxon>
        <taxon>Pseudonocardiales</taxon>
        <taxon>Pseudonocardiaceae</taxon>
        <taxon>Lentzea</taxon>
    </lineage>
</organism>
<proteinExistence type="predicted"/>
<dbReference type="PANTHER" id="PTHR30461">
    <property type="entry name" value="DNA-INVERTASE FROM LAMBDOID PROPHAGE"/>
    <property type="match status" value="1"/>
</dbReference>
<evidence type="ECO:0000313" key="5">
    <source>
        <dbReference type="Proteomes" id="UP001515943"/>
    </source>
</evidence>
<protein>
    <submittedName>
        <fullName evidence="4">Recombinase family protein</fullName>
    </submittedName>
</protein>
<dbReference type="PANTHER" id="PTHR30461:SF23">
    <property type="entry name" value="DNA RECOMBINASE-RELATED"/>
    <property type="match status" value="1"/>
</dbReference>
<reference evidence="4 5" key="1">
    <citation type="submission" date="2019-08" db="EMBL/GenBank/DDBJ databases">
        <title>Lentzea from Indian Himalayas.</title>
        <authorList>
            <person name="Mandal S."/>
            <person name="Mallick Gupta A."/>
            <person name="Maiti P.K."/>
            <person name="Sarkar J."/>
            <person name="Mandal S."/>
        </authorList>
    </citation>
    <scope>NUCLEOTIDE SEQUENCE [LARGE SCALE GENOMIC DNA]</scope>
    <source>
        <strain evidence="4 5">PSKA42</strain>
    </source>
</reference>
<feature type="compositionally biased region" description="Basic and acidic residues" evidence="1">
    <location>
        <begin position="17"/>
        <end position="48"/>
    </location>
</feature>
<dbReference type="InterPro" id="IPR038109">
    <property type="entry name" value="DNA_bind_recomb_sf"/>
</dbReference>
<dbReference type="PROSITE" id="PS51736">
    <property type="entry name" value="RECOMBINASES_3"/>
    <property type="match status" value="1"/>
</dbReference>
<dbReference type="PROSITE" id="PS51737">
    <property type="entry name" value="RECOMBINASE_DNA_BIND"/>
    <property type="match status" value="1"/>
</dbReference>
<gene>
    <name evidence="4" type="ORF">FXN61_00595</name>
</gene>